<dbReference type="Proteomes" id="UP000887578">
    <property type="component" value="Unplaced"/>
</dbReference>
<name>A0A914QB80_9BILA</name>
<accession>A0A914QB80</accession>
<sequence>MNHEDLIPRINEKKTFLDEIRAEISSLQNTVETKSRQFDQAKVEFRRCSQTIEQSKSELKTAENTVNELT</sequence>
<dbReference type="WBParaSite" id="PDA_v2.g28811.t1">
    <property type="protein sequence ID" value="PDA_v2.g28811.t1"/>
    <property type="gene ID" value="PDA_v2.g28811"/>
</dbReference>
<dbReference type="Gene3D" id="1.10.287.2610">
    <property type="match status" value="1"/>
</dbReference>
<proteinExistence type="predicted"/>
<evidence type="ECO:0000313" key="2">
    <source>
        <dbReference type="Proteomes" id="UP000887578"/>
    </source>
</evidence>
<feature type="coiled-coil region" evidence="1">
    <location>
        <begin position="17"/>
        <end position="65"/>
    </location>
</feature>
<keyword evidence="1" id="KW-0175">Coiled coil</keyword>
<protein>
    <submittedName>
        <fullName evidence="3">Uncharacterized protein</fullName>
    </submittedName>
</protein>
<organism evidence="2 3">
    <name type="scientific">Panagrolaimus davidi</name>
    <dbReference type="NCBI Taxonomy" id="227884"/>
    <lineage>
        <taxon>Eukaryota</taxon>
        <taxon>Metazoa</taxon>
        <taxon>Ecdysozoa</taxon>
        <taxon>Nematoda</taxon>
        <taxon>Chromadorea</taxon>
        <taxon>Rhabditida</taxon>
        <taxon>Tylenchina</taxon>
        <taxon>Panagrolaimomorpha</taxon>
        <taxon>Panagrolaimoidea</taxon>
        <taxon>Panagrolaimidae</taxon>
        <taxon>Panagrolaimus</taxon>
    </lineage>
</organism>
<evidence type="ECO:0000256" key="1">
    <source>
        <dbReference type="SAM" id="Coils"/>
    </source>
</evidence>
<reference evidence="3" key="1">
    <citation type="submission" date="2022-11" db="UniProtKB">
        <authorList>
            <consortium name="WormBaseParasite"/>
        </authorList>
    </citation>
    <scope>IDENTIFICATION</scope>
</reference>
<dbReference type="AlphaFoldDB" id="A0A914QB80"/>
<keyword evidence="2" id="KW-1185">Reference proteome</keyword>
<evidence type="ECO:0000313" key="3">
    <source>
        <dbReference type="WBParaSite" id="PDA_v2.g28811.t1"/>
    </source>
</evidence>